<proteinExistence type="predicted"/>
<name>A0A0L7MQH1_COMTE</name>
<accession>A0A0L7MQH1</accession>
<evidence type="ECO:0000313" key="2">
    <source>
        <dbReference type="Proteomes" id="UP000037442"/>
    </source>
</evidence>
<protein>
    <submittedName>
        <fullName evidence="1">Uncharacterized protein</fullName>
    </submittedName>
</protein>
<organism evidence="1 2">
    <name type="scientific">Comamonas testosteroni</name>
    <name type="common">Pseudomonas testosteroni</name>
    <dbReference type="NCBI Taxonomy" id="285"/>
    <lineage>
        <taxon>Bacteria</taxon>
        <taxon>Pseudomonadati</taxon>
        <taxon>Pseudomonadota</taxon>
        <taxon>Betaproteobacteria</taxon>
        <taxon>Burkholderiales</taxon>
        <taxon>Comamonadaceae</taxon>
        <taxon>Comamonas</taxon>
    </lineage>
</organism>
<dbReference type="EMBL" id="JNVD01000013">
    <property type="protein sequence ID" value="KOC24209.1"/>
    <property type="molecule type" value="Genomic_DNA"/>
</dbReference>
<gene>
    <name evidence="1" type="ORF">GL58_04470</name>
</gene>
<dbReference type="PATRIC" id="fig|285.49.peg.935"/>
<evidence type="ECO:0000313" key="1">
    <source>
        <dbReference type="EMBL" id="KOC24209.1"/>
    </source>
</evidence>
<dbReference type="Proteomes" id="UP000037442">
    <property type="component" value="Unassembled WGS sequence"/>
</dbReference>
<sequence>MIALRRFAGGWYGALSSADGAIATTMRCRSVSFDRSSRSECMVRCVQTILITVISMLDASGWLSSTGGVRYQRWREAATNFVEAIDTR</sequence>
<dbReference type="AlphaFoldDB" id="A0A0L7MQH1"/>
<comment type="caution">
    <text evidence="1">The sequence shown here is derived from an EMBL/GenBank/DDBJ whole genome shotgun (WGS) entry which is preliminary data.</text>
</comment>
<reference evidence="2" key="1">
    <citation type="submission" date="2014-06" db="EMBL/GenBank/DDBJ databases">
        <title>Draft genome sequence of C. testosteroni WDL7.</title>
        <authorList>
            <person name="Wu Y."/>
            <person name="Seshan H."/>
            <person name="Arumugam K."/>
        </authorList>
    </citation>
    <scope>NUCLEOTIDE SEQUENCE [LARGE SCALE GENOMIC DNA]</scope>
    <source>
        <strain evidence="2">WDL7</strain>
    </source>
</reference>